<protein>
    <submittedName>
        <fullName evidence="1">Uncharacterized protein</fullName>
    </submittedName>
</protein>
<dbReference type="EMBL" id="JBHSEC010000022">
    <property type="protein sequence ID" value="MFC4411909.1"/>
    <property type="molecule type" value="Genomic_DNA"/>
</dbReference>
<evidence type="ECO:0000313" key="1">
    <source>
        <dbReference type="EMBL" id="MFC4411909.1"/>
    </source>
</evidence>
<organism evidence="1 2">
    <name type="scientific">Chungangia koreensis</name>
    <dbReference type="NCBI Taxonomy" id="752657"/>
    <lineage>
        <taxon>Bacteria</taxon>
        <taxon>Bacillati</taxon>
        <taxon>Bacillota</taxon>
        <taxon>Bacilli</taxon>
        <taxon>Lactobacillales</taxon>
        <taxon>Chungangia</taxon>
    </lineage>
</organism>
<proteinExistence type="predicted"/>
<sequence length="204" mass="22991">MLITVPKDGGLLPTFRMTEQPEVITKGTYGSAVTVNISFGKEDVIQWLESLQSPYPLIMADSDWLNRSPKAVEILIKKKIPVGLLGKAGIAYEEDPSLLEKEIQGFEKVFEKKPLWFRTADEEFSDGLRQSLYQHEINALGSSVFWSTTGQKPKLGKGDILSIPYHRDEKISFKSIDSLRSSHDFHSVEDVIFGVSVKTKKYPQ</sequence>
<comment type="caution">
    <text evidence="1">The sequence shown here is derived from an EMBL/GenBank/DDBJ whole genome shotgun (WGS) entry which is preliminary data.</text>
</comment>
<name>A0ABV8XA66_9LACT</name>
<reference evidence="2" key="1">
    <citation type="journal article" date="2019" name="Int. J. Syst. Evol. Microbiol.">
        <title>The Global Catalogue of Microorganisms (GCM) 10K type strain sequencing project: providing services to taxonomists for standard genome sequencing and annotation.</title>
        <authorList>
            <consortium name="The Broad Institute Genomics Platform"/>
            <consortium name="The Broad Institute Genome Sequencing Center for Infectious Disease"/>
            <person name="Wu L."/>
            <person name="Ma J."/>
        </authorList>
    </citation>
    <scope>NUCLEOTIDE SEQUENCE [LARGE SCALE GENOMIC DNA]</scope>
    <source>
        <strain evidence="2">CCUG 59778</strain>
    </source>
</reference>
<gene>
    <name evidence="1" type="ORF">ACFOZY_16075</name>
</gene>
<keyword evidence="2" id="KW-1185">Reference proteome</keyword>
<accession>A0ABV8XA66</accession>
<evidence type="ECO:0000313" key="2">
    <source>
        <dbReference type="Proteomes" id="UP001595817"/>
    </source>
</evidence>
<dbReference type="Proteomes" id="UP001595817">
    <property type="component" value="Unassembled WGS sequence"/>
</dbReference>